<dbReference type="Proteomes" id="UP001219355">
    <property type="component" value="Chromosome 2"/>
</dbReference>
<feature type="region of interest" description="Disordered" evidence="1">
    <location>
        <begin position="23"/>
        <end position="45"/>
    </location>
</feature>
<protein>
    <recommendedName>
        <fullName evidence="2">Protein Zds1 C-terminal domain-containing protein</fullName>
    </recommendedName>
</protein>
<accession>A0AAF0DH90</accession>
<feature type="compositionally biased region" description="Acidic residues" evidence="1">
    <location>
        <begin position="782"/>
        <end position="792"/>
    </location>
</feature>
<feature type="compositionally biased region" description="Basic and acidic residues" evidence="1">
    <location>
        <begin position="805"/>
        <end position="815"/>
    </location>
</feature>
<feature type="region of interest" description="Disordered" evidence="1">
    <location>
        <begin position="78"/>
        <end position="153"/>
    </location>
</feature>
<feature type="compositionally biased region" description="Basic and acidic residues" evidence="1">
    <location>
        <begin position="406"/>
        <end position="430"/>
    </location>
</feature>
<evidence type="ECO:0000256" key="1">
    <source>
        <dbReference type="SAM" id="MobiDB-lite"/>
    </source>
</evidence>
<dbReference type="AlphaFoldDB" id="A0AAF0DH90"/>
<dbReference type="InterPro" id="IPR040206">
    <property type="entry name" value="Zds1/2"/>
</dbReference>
<dbReference type="PANTHER" id="PTHR28089:SF1">
    <property type="entry name" value="PROTEIN ZDS1-RELATED"/>
    <property type="match status" value="1"/>
</dbReference>
<feature type="compositionally biased region" description="Basic and acidic residues" evidence="1">
    <location>
        <begin position="585"/>
        <end position="601"/>
    </location>
</feature>
<feature type="region of interest" description="Disordered" evidence="1">
    <location>
        <begin position="645"/>
        <end position="696"/>
    </location>
</feature>
<feature type="region of interest" description="Disordered" evidence="1">
    <location>
        <begin position="759"/>
        <end position="815"/>
    </location>
</feature>
<feature type="compositionally biased region" description="Basic residues" evidence="1">
    <location>
        <begin position="337"/>
        <end position="350"/>
    </location>
</feature>
<dbReference type="GO" id="GO:0010971">
    <property type="term" value="P:positive regulation of G2/M transition of mitotic cell cycle"/>
    <property type="evidence" value="ECO:0007669"/>
    <property type="project" value="TreeGrafter"/>
</dbReference>
<feature type="compositionally biased region" description="Low complexity" evidence="1">
    <location>
        <begin position="793"/>
        <end position="802"/>
    </location>
</feature>
<evidence type="ECO:0000313" key="3">
    <source>
        <dbReference type="EMBL" id="WEW58193.1"/>
    </source>
</evidence>
<dbReference type="PANTHER" id="PTHR28089">
    <property type="entry name" value="PROTEIN ZDS1-RELATED"/>
    <property type="match status" value="1"/>
</dbReference>
<feature type="compositionally biased region" description="Gly residues" evidence="1">
    <location>
        <begin position="262"/>
        <end position="274"/>
    </location>
</feature>
<dbReference type="EMBL" id="CP120628">
    <property type="protein sequence ID" value="WEW58193.1"/>
    <property type="molecule type" value="Genomic_DNA"/>
</dbReference>
<sequence length="815" mass="90969">MHCFRSKNMIGMLTDLLFRQRTRRGSYDGENGRNTPRRGTHVPQLSISDESHHVTEAIGHMYDDDYDRRSSKRLSFVATQQDETISTSPIMRDNAGSPNSVNRLQHLPIRTSSIDRDKTNGRLREQSAHREGSGQRNNGELSPGLSRAAATETSTTTFKVNDLDYESGPEAVAQELSNLAALRRMSMDIGALDPDLPSLGSNFNMPSIAPSSSADEDDTSRLFWVPARLHPGIAPKEFKSFLESKADQIKRRSGELSFLDRGSGGQAGPSGGGGLRRKKSMLSRHVEASSIVGGSDSIKEAPASSLEALAEEASSRTLSNHFVDDKPILPPAPPGHSLRRSTRTTYRKGSLKNGERLPRRFPRQSDSTSGVAPRRSPPPVDEPPILGLTRVSTDPTPVPDSIMSYSRHESRTKGSASDHSDANRELRQERPGMGMRTTSTTQVHGSSTPRSVLKNSPTAQRGTQRADSLATEENRTSPVNLQQHFIPERKSSHEPPPSLPPQMPLPPEPAGNRQKKLGLKQGKDKDTPPTLNEIAAHPPALPGGSTRTDCLSVIPTITEDKKPDKKSKEKKDSESGRKSSWHWRRSTEDKDKDKKKDDEGKRHKSKSSKSGDKMHDNTRLDVLQTSIDGGARARESLVLDRSEVKLSDDDRRKDKKSESGEAKKEKESSIFSSIFGSKKNRGHDSHKKHSRYLSPEPRLPELKPDVDYNWTRFSLLQERAIYRMAHIKLANPRRALYSQVLLSNFMYSYLAKVQQMHPHMSLPTSPAQNQQRKKDQQQQQEQEQEQPQEQSEEYTQYQGYQQSLEQDHSGDSPLK</sequence>
<organism evidence="3 4">
    <name type="scientific">Emydomyces testavorans</name>
    <dbReference type="NCBI Taxonomy" id="2070801"/>
    <lineage>
        <taxon>Eukaryota</taxon>
        <taxon>Fungi</taxon>
        <taxon>Dikarya</taxon>
        <taxon>Ascomycota</taxon>
        <taxon>Pezizomycotina</taxon>
        <taxon>Eurotiomycetes</taxon>
        <taxon>Eurotiomycetidae</taxon>
        <taxon>Onygenales</taxon>
        <taxon>Nannizziopsiaceae</taxon>
        <taxon>Emydomyces</taxon>
    </lineage>
</organism>
<feature type="compositionally biased region" description="Basic and acidic residues" evidence="1">
    <location>
        <begin position="558"/>
        <end position="577"/>
    </location>
</feature>
<feature type="compositionally biased region" description="Polar residues" evidence="1">
    <location>
        <begin position="78"/>
        <end position="89"/>
    </location>
</feature>
<evidence type="ECO:0000313" key="4">
    <source>
        <dbReference type="Proteomes" id="UP001219355"/>
    </source>
</evidence>
<name>A0AAF0DH90_9EURO</name>
<feature type="compositionally biased region" description="Basic and acidic residues" evidence="1">
    <location>
        <begin position="609"/>
        <end position="619"/>
    </location>
</feature>
<feature type="region of interest" description="Disordered" evidence="1">
    <location>
        <begin position="255"/>
        <end position="297"/>
    </location>
</feature>
<evidence type="ECO:0000259" key="2">
    <source>
        <dbReference type="SMART" id="SM01327"/>
    </source>
</evidence>
<reference evidence="3" key="1">
    <citation type="submission" date="2023-03" db="EMBL/GenBank/DDBJ databases">
        <title>Emydomyces testavorans Genome Sequence.</title>
        <authorList>
            <person name="Hoyer L."/>
        </authorList>
    </citation>
    <scope>NUCLEOTIDE SEQUENCE</scope>
    <source>
        <strain evidence="3">16-2883</strain>
    </source>
</reference>
<feature type="compositionally biased region" description="Pro residues" evidence="1">
    <location>
        <begin position="494"/>
        <end position="509"/>
    </location>
</feature>
<dbReference type="InterPro" id="IPR013941">
    <property type="entry name" value="ZDS1_C"/>
</dbReference>
<feature type="compositionally biased region" description="Basic residues" evidence="1">
    <location>
        <begin position="678"/>
        <end position="691"/>
    </location>
</feature>
<dbReference type="GO" id="GO:0005737">
    <property type="term" value="C:cytoplasm"/>
    <property type="evidence" value="ECO:0007669"/>
    <property type="project" value="TreeGrafter"/>
</dbReference>
<feature type="compositionally biased region" description="Polar residues" evidence="1">
    <location>
        <begin position="436"/>
        <end position="466"/>
    </location>
</feature>
<feature type="compositionally biased region" description="Basic and acidic residues" evidence="1">
    <location>
        <begin position="113"/>
        <end position="133"/>
    </location>
</feature>
<keyword evidence="4" id="KW-1185">Reference proteome</keyword>
<feature type="region of interest" description="Disordered" evidence="1">
    <location>
        <begin position="317"/>
        <end position="631"/>
    </location>
</feature>
<dbReference type="SMART" id="SM01327">
    <property type="entry name" value="Zds_C"/>
    <property type="match status" value="1"/>
</dbReference>
<gene>
    <name evidence="3" type="ORF">PRK78_003661</name>
</gene>
<dbReference type="GO" id="GO:0030010">
    <property type="term" value="P:establishment of cell polarity"/>
    <property type="evidence" value="ECO:0007669"/>
    <property type="project" value="TreeGrafter"/>
</dbReference>
<feature type="domain" description="Protein Zds1 C-terminal" evidence="2">
    <location>
        <begin position="702"/>
        <end position="754"/>
    </location>
</feature>
<proteinExistence type="predicted"/>
<feature type="compositionally biased region" description="Basic and acidic residues" evidence="1">
    <location>
        <begin position="645"/>
        <end position="668"/>
    </location>
</feature>
<dbReference type="Pfam" id="PF08632">
    <property type="entry name" value="Zds_C"/>
    <property type="match status" value="1"/>
</dbReference>